<comment type="caution">
    <text evidence="3">The sequence shown here is derived from an EMBL/GenBank/DDBJ whole genome shotgun (WGS) entry which is preliminary data.</text>
</comment>
<dbReference type="SUPFAM" id="SSF52833">
    <property type="entry name" value="Thioredoxin-like"/>
    <property type="match status" value="1"/>
</dbReference>
<proteinExistence type="predicted"/>
<dbReference type="InterPro" id="IPR036249">
    <property type="entry name" value="Thioredoxin-like_sf"/>
</dbReference>
<evidence type="ECO:0000256" key="1">
    <source>
        <dbReference type="SAM" id="Phobius"/>
    </source>
</evidence>
<dbReference type="GO" id="GO:0016209">
    <property type="term" value="F:antioxidant activity"/>
    <property type="evidence" value="ECO:0007669"/>
    <property type="project" value="InterPro"/>
</dbReference>
<dbReference type="GO" id="GO:0016491">
    <property type="term" value="F:oxidoreductase activity"/>
    <property type="evidence" value="ECO:0007669"/>
    <property type="project" value="InterPro"/>
</dbReference>
<dbReference type="EMBL" id="PXYW01000024">
    <property type="protein sequence ID" value="PSR33207.1"/>
    <property type="molecule type" value="Genomic_DNA"/>
</dbReference>
<dbReference type="PANTHER" id="PTHR42852:SF17">
    <property type="entry name" value="THIOREDOXIN-LIKE PROTEIN HI_1115"/>
    <property type="match status" value="1"/>
</dbReference>
<dbReference type="InterPro" id="IPR000866">
    <property type="entry name" value="AhpC/TSA"/>
</dbReference>
<feature type="domain" description="Thioredoxin" evidence="2">
    <location>
        <begin position="72"/>
        <end position="209"/>
    </location>
</feature>
<dbReference type="Gene3D" id="3.40.30.10">
    <property type="entry name" value="Glutaredoxin"/>
    <property type="match status" value="1"/>
</dbReference>
<gene>
    <name evidence="3" type="ORF">C7B46_10695</name>
</gene>
<dbReference type="InterPro" id="IPR050553">
    <property type="entry name" value="Thioredoxin_ResA/DsbE_sf"/>
</dbReference>
<protein>
    <recommendedName>
        <fullName evidence="2">Thioredoxin domain-containing protein</fullName>
    </recommendedName>
</protein>
<dbReference type="Pfam" id="PF00578">
    <property type="entry name" value="AhpC-TSA"/>
    <property type="match status" value="1"/>
</dbReference>
<dbReference type="PROSITE" id="PS00194">
    <property type="entry name" value="THIOREDOXIN_1"/>
    <property type="match status" value="1"/>
</dbReference>
<dbReference type="CDD" id="cd02966">
    <property type="entry name" value="TlpA_like_family"/>
    <property type="match status" value="1"/>
</dbReference>
<organism evidence="3 4">
    <name type="scientific">Sulfobacillus benefaciens</name>
    <dbReference type="NCBI Taxonomy" id="453960"/>
    <lineage>
        <taxon>Bacteria</taxon>
        <taxon>Bacillati</taxon>
        <taxon>Bacillota</taxon>
        <taxon>Clostridia</taxon>
        <taxon>Eubacteriales</taxon>
        <taxon>Clostridiales Family XVII. Incertae Sedis</taxon>
        <taxon>Sulfobacillus</taxon>
    </lineage>
</organism>
<feature type="transmembrane region" description="Helical" evidence="1">
    <location>
        <begin position="42"/>
        <end position="61"/>
    </location>
</feature>
<evidence type="ECO:0000313" key="4">
    <source>
        <dbReference type="Proteomes" id="UP000242972"/>
    </source>
</evidence>
<dbReference type="AlphaFoldDB" id="A0A2T2XFF2"/>
<name>A0A2T2XFF2_9FIRM</name>
<dbReference type="PANTHER" id="PTHR42852">
    <property type="entry name" value="THIOL:DISULFIDE INTERCHANGE PROTEIN DSBE"/>
    <property type="match status" value="1"/>
</dbReference>
<dbReference type="Proteomes" id="UP000242972">
    <property type="component" value="Unassembled WGS sequence"/>
</dbReference>
<sequence>MDRKTFRCVPGHSRSDAHHWLVRPYTQLGYSRGEQAIMARVLWWRNVLALLAVLLALVAVIRPATQSHQFTASVGQSLPASQVISSTGQTQSLPRLFQGRGGLLNFWAPWCPACRMELPDFAQKFPGATIALVTNDTSAAATPLLTESGVDIHRAYYDTTGQVFNQYLISTLPTTLFINRHGVVVAKVIGPMTPALLDHDLSIATQSQGG</sequence>
<keyword evidence="1" id="KW-0812">Transmembrane</keyword>
<dbReference type="PROSITE" id="PS51352">
    <property type="entry name" value="THIOREDOXIN_2"/>
    <property type="match status" value="1"/>
</dbReference>
<dbReference type="InterPro" id="IPR017937">
    <property type="entry name" value="Thioredoxin_CS"/>
</dbReference>
<keyword evidence="1" id="KW-1133">Transmembrane helix</keyword>
<keyword evidence="1" id="KW-0472">Membrane</keyword>
<dbReference type="InterPro" id="IPR013766">
    <property type="entry name" value="Thioredoxin_domain"/>
</dbReference>
<accession>A0A2T2XFF2</accession>
<evidence type="ECO:0000259" key="2">
    <source>
        <dbReference type="PROSITE" id="PS51352"/>
    </source>
</evidence>
<evidence type="ECO:0000313" key="3">
    <source>
        <dbReference type="EMBL" id="PSR33207.1"/>
    </source>
</evidence>
<reference evidence="3 4" key="1">
    <citation type="journal article" date="2014" name="BMC Genomics">
        <title>Comparison of environmental and isolate Sulfobacillus genomes reveals diverse carbon, sulfur, nitrogen, and hydrogen metabolisms.</title>
        <authorList>
            <person name="Justice N.B."/>
            <person name="Norman A."/>
            <person name="Brown C.T."/>
            <person name="Singh A."/>
            <person name="Thomas B.C."/>
            <person name="Banfield J.F."/>
        </authorList>
    </citation>
    <scope>NUCLEOTIDE SEQUENCE [LARGE SCALE GENOMIC DNA]</scope>
    <source>
        <strain evidence="3">AMDSBA4</strain>
    </source>
</reference>